<dbReference type="AlphaFoldDB" id="A0A9P1KI84"/>
<feature type="region of interest" description="Disordered" evidence="1">
    <location>
        <begin position="1"/>
        <end position="26"/>
    </location>
</feature>
<dbReference type="RefSeq" id="WP_006624144.1">
    <property type="nucleotide sequence ID" value="NZ_FO818640.1"/>
</dbReference>
<reference evidence="2 3" key="1">
    <citation type="submission" date="2014-02" db="EMBL/GenBank/DDBJ databases">
        <authorList>
            <person name="Genoscope - CEA"/>
        </authorList>
    </citation>
    <scope>NUCLEOTIDE SEQUENCE [LARGE SCALE GENOMIC DNA]</scope>
    <source>
        <strain evidence="2 3">PCC 8005</strain>
    </source>
</reference>
<dbReference type="EMBL" id="FO818640">
    <property type="protein sequence ID" value="CDM96781.1"/>
    <property type="molecule type" value="Genomic_DNA"/>
</dbReference>
<protein>
    <submittedName>
        <fullName evidence="2">Uncharacterized protein</fullName>
    </submittedName>
</protein>
<organism evidence="2 3">
    <name type="scientific">Limnospira indica PCC 8005</name>
    <dbReference type="NCBI Taxonomy" id="376219"/>
    <lineage>
        <taxon>Bacteria</taxon>
        <taxon>Bacillati</taxon>
        <taxon>Cyanobacteriota</taxon>
        <taxon>Cyanophyceae</taxon>
        <taxon>Oscillatoriophycideae</taxon>
        <taxon>Oscillatoriales</taxon>
        <taxon>Sirenicapillariaceae</taxon>
        <taxon>Limnospira</taxon>
    </lineage>
</organism>
<sequence>MTRSQETPKSINQSQEVELESVESEPQLDELVDILIDVLLGKPNDESITNSPQTPKVDNYPSQNSNIKHEHKSSYSRKSNSQNLGVKREDLLSAQP</sequence>
<gene>
    <name evidence="2" type="ORF">ARTHRO_41190</name>
</gene>
<evidence type="ECO:0000256" key="1">
    <source>
        <dbReference type="SAM" id="MobiDB-lite"/>
    </source>
</evidence>
<feature type="compositionally biased region" description="Basic and acidic residues" evidence="1">
    <location>
        <begin position="86"/>
        <end position="96"/>
    </location>
</feature>
<feature type="region of interest" description="Disordered" evidence="1">
    <location>
        <begin position="43"/>
        <end position="96"/>
    </location>
</feature>
<accession>A0A9P1KI84</accession>
<name>A0A9P1KI84_9CYAN</name>
<feature type="compositionally biased region" description="Polar residues" evidence="1">
    <location>
        <begin position="46"/>
        <end position="66"/>
    </location>
</feature>
<evidence type="ECO:0000313" key="3">
    <source>
        <dbReference type="Proteomes" id="UP000032946"/>
    </source>
</evidence>
<feature type="compositionally biased region" description="Polar residues" evidence="1">
    <location>
        <begin position="1"/>
        <end position="12"/>
    </location>
</feature>
<evidence type="ECO:0000313" key="2">
    <source>
        <dbReference type="EMBL" id="CDM96781.1"/>
    </source>
</evidence>
<keyword evidence="3" id="KW-1185">Reference proteome</keyword>
<dbReference type="Proteomes" id="UP000032946">
    <property type="component" value="Chromosome"/>
</dbReference>
<feature type="compositionally biased region" description="Acidic residues" evidence="1">
    <location>
        <begin position="17"/>
        <end position="26"/>
    </location>
</feature>
<proteinExistence type="predicted"/>